<gene>
    <name evidence="11" type="ORF">ACFPQB_03635</name>
</gene>
<name>A0ABW0ZAF9_9ACTN</name>
<dbReference type="SMART" id="SM00382">
    <property type="entry name" value="AAA"/>
    <property type="match status" value="1"/>
</dbReference>
<feature type="domain" description="ABC transporter" evidence="9">
    <location>
        <begin position="382"/>
        <end position="616"/>
    </location>
</feature>
<dbReference type="Pfam" id="PF00005">
    <property type="entry name" value="ABC_tran"/>
    <property type="match status" value="1"/>
</dbReference>
<proteinExistence type="predicted"/>
<evidence type="ECO:0000256" key="4">
    <source>
        <dbReference type="ARBA" id="ARBA00022840"/>
    </source>
</evidence>
<protein>
    <submittedName>
        <fullName evidence="11">ABC transporter ATP-binding protein</fullName>
    </submittedName>
</protein>
<keyword evidence="4 11" id="KW-0067">ATP-binding</keyword>
<evidence type="ECO:0000256" key="8">
    <source>
        <dbReference type="SAM" id="Phobius"/>
    </source>
</evidence>
<dbReference type="PROSITE" id="PS00211">
    <property type="entry name" value="ABC_TRANSPORTER_1"/>
    <property type="match status" value="1"/>
</dbReference>
<sequence length="623" mass="67936">MTTTDRTSDQTSDQASDRGASWRGIAEIDGIEAEERAASGRFTGGAGALLRDLLRPYRVALWVLVAIVLVENAARLSIPYLVKEGIDTGIPPIRESGDLQPLVAIVGLVLAATLTQAALRNLFLVRSGRIGQDLLFEIRRRVFRHFQALSPAFHDDYTSGRVISRQTSDVDAIYEMLETGFDGLVTAALTLVGTAGLLLFLDVELGLVALACGPFLFWISTWFRKASAKSYERTREKVALVIVHFVESMGGIRAVQAFRREARNQEIFDDVNDQYRSANLVAFRLLAWFMPGIRLIGNVTIAVVLLYGGYLAFHGEVTVGVLAAFLLYLRQFFEPMQEISQFYNTFQSASAALEKLAGVLREEPDVPEPLRPVPMPAARGEVTFEALDFSYVPDRPVLRGLDLVVPAGQTLAVVGTTGAGKTTVAKLATRFYDPAAGRVLLDGVDLRDLTSTDLRRAVVMVTQENYLFSGSIADNIRFGRPEATQQEIETATRALGAHDFIAAMPQGYQTHVANQGGRLSAGQRQLVAFARAFLADPAVLILDEATSSLDVPSERLVQQALRTVLAGRTAVIIAHRLSTVEIADRVIVMEHGRIVEDGAPADLVAGGHGRYSDLHDAWVDSLA</sequence>
<evidence type="ECO:0000256" key="3">
    <source>
        <dbReference type="ARBA" id="ARBA00022741"/>
    </source>
</evidence>
<evidence type="ECO:0000256" key="5">
    <source>
        <dbReference type="ARBA" id="ARBA00022989"/>
    </source>
</evidence>
<feature type="domain" description="ABC transmembrane type-1" evidence="10">
    <location>
        <begin position="62"/>
        <end position="348"/>
    </location>
</feature>
<evidence type="ECO:0000259" key="9">
    <source>
        <dbReference type="PROSITE" id="PS50893"/>
    </source>
</evidence>
<reference evidence="12" key="1">
    <citation type="journal article" date="2019" name="Int. J. Syst. Evol. Microbiol.">
        <title>The Global Catalogue of Microorganisms (GCM) 10K type strain sequencing project: providing services to taxonomists for standard genome sequencing and annotation.</title>
        <authorList>
            <consortium name="The Broad Institute Genomics Platform"/>
            <consortium name="The Broad Institute Genome Sequencing Center for Infectious Disease"/>
            <person name="Wu L."/>
            <person name="Ma J."/>
        </authorList>
    </citation>
    <scope>NUCLEOTIDE SEQUENCE [LARGE SCALE GENOMIC DNA]</scope>
    <source>
        <strain evidence="12">YIM 94188</strain>
    </source>
</reference>
<dbReference type="InterPro" id="IPR003593">
    <property type="entry name" value="AAA+_ATPase"/>
</dbReference>
<dbReference type="GO" id="GO:0005524">
    <property type="term" value="F:ATP binding"/>
    <property type="evidence" value="ECO:0007669"/>
    <property type="project" value="UniProtKB-KW"/>
</dbReference>
<evidence type="ECO:0000313" key="12">
    <source>
        <dbReference type="Proteomes" id="UP001596072"/>
    </source>
</evidence>
<dbReference type="RefSeq" id="WP_206056121.1">
    <property type="nucleotide sequence ID" value="NZ_JBHSNS010000001.1"/>
</dbReference>
<keyword evidence="5 8" id="KW-1133">Transmembrane helix</keyword>
<feature type="transmembrane region" description="Helical" evidence="8">
    <location>
        <begin position="183"/>
        <end position="201"/>
    </location>
</feature>
<keyword evidence="3" id="KW-0547">Nucleotide-binding</keyword>
<dbReference type="Gene3D" id="1.20.1560.10">
    <property type="entry name" value="ABC transporter type 1, transmembrane domain"/>
    <property type="match status" value="1"/>
</dbReference>
<dbReference type="PROSITE" id="PS50893">
    <property type="entry name" value="ABC_TRANSPORTER_2"/>
    <property type="match status" value="1"/>
</dbReference>
<dbReference type="InterPro" id="IPR003439">
    <property type="entry name" value="ABC_transporter-like_ATP-bd"/>
</dbReference>
<keyword evidence="6 8" id="KW-0472">Membrane</keyword>
<dbReference type="InterPro" id="IPR039421">
    <property type="entry name" value="Type_1_exporter"/>
</dbReference>
<dbReference type="Proteomes" id="UP001596072">
    <property type="component" value="Unassembled WGS sequence"/>
</dbReference>
<dbReference type="PANTHER" id="PTHR43394:SF1">
    <property type="entry name" value="ATP-BINDING CASSETTE SUB-FAMILY B MEMBER 10, MITOCHONDRIAL"/>
    <property type="match status" value="1"/>
</dbReference>
<comment type="caution">
    <text evidence="11">The sequence shown here is derived from an EMBL/GenBank/DDBJ whole genome shotgun (WGS) entry which is preliminary data.</text>
</comment>
<feature type="transmembrane region" description="Helical" evidence="8">
    <location>
        <begin position="311"/>
        <end position="329"/>
    </location>
</feature>
<dbReference type="CDD" id="cd18546">
    <property type="entry name" value="ABC_6TM_Rv0194_D2_like"/>
    <property type="match status" value="1"/>
</dbReference>
<evidence type="ECO:0000256" key="6">
    <source>
        <dbReference type="ARBA" id="ARBA00023136"/>
    </source>
</evidence>
<dbReference type="InterPro" id="IPR027417">
    <property type="entry name" value="P-loop_NTPase"/>
</dbReference>
<dbReference type="InterPro" id="IPR011527">
    <property type="entry name" value="ABC1_TM_dom"/>
</dbReference>
<feature type="transmembrane region" description="Helical" evidence="8">
    <location>
        <begin position="285"/>
        <end position="305"/>
    </location>
</feature>
<organism evidence="11 12">
    <name type="scientific">Nocardioides vastitatis</name>
    <dbReference type="NCBI Taxonomy" id="2568655"/>
    <lineage>
        <taxon>Bacteria</taxon>
        <taxon>Bacillati</taxon>
        <taxon>Actinomycetota</taxon>
        <taxon>Actinomycetes</taxon>
        <taxon>Propionibacteriales</taxon>
        <taxon>Nocardioidaceae</taxon>
        <taxon>Nocardioides</taxon>
    </lineage>
</organism>
<dbReference type="SUPFAM" id="SSF52540">
    <property type="entry name" value="P-loop containing nucleoside triphosphate hydrolases"/>
    <property type="match status" value="1"/>
</dbReference>
<accession>A0ABW0ZAF9</accession>
<dbReference type="EMBL" id="JBHSNS010000001">
    <property type="protein sequence ID" value="MFC5727994.1"/>
    <property type="molecule type" value="Genomic_DNA"/>
</dbReference>
<dbReference type="InterPro" id="IPR017871">
    <property type="entry name" value="ABC_transporter-like_CS"/>
</dbReference>
<evidence type="ECO:0000256" key="2">
    <source>
        <dbReference type="ARBA" id="ARBA00022692"/>
    </source>
</evidence>
<dbReference type="PANTHER" id="PTHR43394">
    <property type="entry name" value="ATP-DEPENDENT PERMEASE MDL1, MITOCHONDRIAL"/>
    <property type="match status" value="1"/>
</dbReference>
<dbReference type="PROSITE" id="PS50929">
    <property type="entry name" value="ABC_TM1F"/>
    <property type="match status" value="1"/>
</dbReference>
<evidence type="ECO:0000256" key="1">
    <source>
        <dbReference type="ARBA" id="ARBA00004651"/>
    </source>
</evidence>
<feature type="region of interest" description="Disordered" evidence="7">
    <location>
        <begin position="1"/>
        <end position="20"/>
    </location>
</feature>
<dbReference type="InterPro" id="IPR036640">
    <property type="entry name" value="ABC1_TM_sf"/>
</dbReference>
<keyword evidence="12" id="KW-1185">Reference proteome</keyword>
<feature type="transmembrane region" description="Helical" evidence="8">
    <location>
        <begin position="59"/>
        <end position="82"/>
    </location>
</feature>
<evidence type="ECO:0000313" key="11">
    <source>
        <dbReference type="EMBL" id="MFC5727994.1"/>
    </source>
</evidence>
<feature type="transmembrane region" description="Helical" evidence="8">
    <location>
        <begin position="102"/>
        <end position="119"/>
    </location>
</feature>
<comment type="subcellular location">
    <subcellularLocation>
        <location evidence="1">Cell membrane</location>
        <topology evidence="1">Multi-pass membrane protein</topology>
    </subcellularLocation>
</comment>
<dbReference type="Gene3D" id="3.40.50.300">
    <property type="entry name" value="P-loop containing nucleotide triphosphate hydrolases"/>
    <property type="match status" value="1"/>
</dbReference>
<keyword evidence="2 8" id="KW-0812">Transmembrane</keyword>
<dbReference type="SUPFAM" id="SSF90123">
    <property type="entry name" value="ABC transporter transmembrane region"/>
    <property type="match status" value="1"/>
</dbReference>
<dbReference type="Pfam" id="PF00664">
    <property type="entry name" value="ABC_membrane"/>
    <property type="match status" value="1"/>
</dbReference>
<evidence type="ECO:0000259" key="10">
    <source>
        <dbReference type="PROSITE" id="PS50929"/>
    </source>
</evidence>
<evidence type="ECO:0000256" key="7">
    <source>
        <dbReference type="SAM" id="MobiDB-lite"/>
    </source>
</evidence>
<feature type="transmembrane region" description="Helical" evidence="8">
    <location>
        <begin position="207"/>
        <end position="223"/>
    </location>
</feature>